<dbReference type="Proteomes" id="UP001223586">
    <property type="component" value="Unassembled WGS sequence"/>
</dbReference>
<feature type="domain" description="MacB-like periplasmic core" evidence="9">
    <location>
        <begin position="20"/>
        <end position="222"/>
    </location>
</feature>
<feature type="transmembrane region" description="Helical" evidence="7">
    <location>
        <begin position="749"/>
        <end position="780"/>
    </location>
</feature>
<dbReference type="PANTHER" id="PTHR30489:SF0">
    <property type="entry name" value="LIPOPROTEIN-RELEASING SYSTEM TRANSMEMBRANE PROTEIN LOLE"/>
    <property type="match status" value="1"/>
</dbReference>
<reference evidence="10 11" key="1">
    <citation type="submission" date="2023-07" db="EMBL/GenBank/DDBJ databases">
        <title>Genomic Encyclopedia of Type Strains, Phase IV (KMG-IV): sequencing the most valuable type-strain genomes for metagenomic binning, comparative biology and taxonomic classification.</title>
        <authorList>
            <person name="Goeker M."/>
        </authorList>
    </citation>
    <scope>NUCLEOTIDE SEQUENCE [LARGE SCALE GENOMIC DNA]</scope>
    <source>
        <strain evidence="10 11">DSM 23837</strain>
    </source>
</reference>
<feature type="transmembrane region" description="Helical" evidence="7">
    <location>
        <begin position="352"/>
        <end position="374"/>
    </location>
</feature>
<comment type="similarity">
    <text evidence="2">Belongs to the ABC-4 integral membrane protein family. LolC/E subfamily.</text>
</comment>
<feature type="transmembrane region" description="Helical" evidence="7">
    <location>
        <begin position="249"/>
        <end position="272"/>
    </location>
</feature>
<feature type="transmembrane region" description="Helical" evidence="7">
    <location>
        <begin position="479"/>
        <end position="500"/>
    </location>
</feature>
<dbReference type="PANTHER" id="PTHR30489">
    <property type="entry name" value="LIPOPROTEIN-RELEASING SYSTEM TRANSMEMBRANE PROTEIN LOLE"/>
    <property type="match status" value="1"/>
</dbReference>
<evidence type="ECO:0000313" key="11">
    <source>
        <dbReference type="Proteomes" id="UP001223586"/>
    </source>
</evidence>
<dbReference type="Pfam" id="PF02687">
    <property type="entry name" value="FtsX"/>
    <property type="match status" value="2"/>
</dbReference>
<evidence type="ECO:0000259" key="8">
    <source>
        <dbReference type="Pfam" id="PF02687"/>
    </source>
</evidence>
<feature type="transmembrane region" description="Helical" evidence="7">
    <location>
        <begin position="395"/>
        <end position="415"/>
    </location>
</feature>
<evidence type="ECO:0000256" key="1">
    <source>
        <dbReference type="ARBA" id="ARBA00004651"/>
    </source>
</evidence>
<feature type="domain" description="ABC3 transporter permease C-terminal" evidence="8">
    <location>
        <begin position="706"/>
        <end position="823"/>
    </location>
</feature>
<comment type="subcellular location">
    <subcellularLocation>
        <location evidence="1">Cell membrane</location>
        <topology evidence="1">Multi-pass membrane protein</topology>
    </subcellularLocation>
</comment>
<dbReference type="InterPro" id="IPR051447">
    <property type="entry name" value="Lipoprotein-release_system"/>
</dbReference>
<evidence type="ECO:0000256" key="7">
    <source>
        <dbReference type="SAM" id="Phobius"/>
    </source>
</evidence>
<evidence type="ECO:0000256" key="3">
    <source>
        <dbReference type="ARBA" id="ARBA00022475"/>
    </source>
</evidence>
<dbReference type="EMBL" id="JAUSTT010000005">
    <property type="protein sequence ID" value="MDQ0175257.1"/>
    <property type="molecule type" value="Genomic_DNA"/>
</dbReference>
<evidence type="ECO:0000256" key="4">
    <source>
        <dbReference type="ARBA" id="ARBA00022692"/>
    </source>
</evidence>
<evidence type="ECO:0000259" key="9">
    <source>
        <dbReference type="Pfam" id="PF12704"/>
    </source>
</evidence>
<feature type="transmembrane region" description="Helical" evidence="7">
    <location>
        <begin position="792"/>
        <end position="813"/>
    </location>
</feature>
<sequence length="831" mass="92100">MKFIIKSILKNMFVKKFRIFLIVLSITVSTSLFFASMTIPDTLGKIYTEKLKSSVGNGDIIIANGNKAAPPFFHTDKAEEYEDRTRYIVGELLGEAVYTTQDQTNVWVNLHGIDPSDMNKVNPFKIDQGADAENLSGDEIILSSNAAKKYNLDIGDRFTLEVGGEKHNFVLSATSYPMGIFADEARYLSAIIPKEKLSGIYQANDAVNIIHVKLKNPDDKAYMLNKLSQTYSEYSVREPITQEDINNQIGVMSTAFLVVMVVVSMMSIYIIYSSCKVVILERLPLIGTFRSIGATKSKTNFMLISEIFLYGIIGGLTGSLLGIGILYAMSVISTPEYLKDLNNVIQITYSDVITTFVFAALLSLVSSIPSIIKMSKIPIKEIVLNTIANKPVKRTIRFVVGIILLIPVFILPQFVTGQLAVVAVVMSVLLAGIAIALLIPGISEFFISFFQPIYKLIFGNVGTIAVKNIRQNKNMLNTISLLAIGVSSLIFIISASSSVLSATTNLYSETAFFDIEMSVAKADKEFVQRIKDVDGVEDIYGTFRAMNIDVVGKGSIVAIDSVDKNKLNHFWDFEFRSDSSKVLEKLDSGKTILLAAQTKERLGVEDGDEITLEFPEGERTYTVLGDFSTLQFTGNYALISEQNLKEDLGTPYYSNIYIKTNKDSNQVIKNLETTLKESRPDIITTKQLEENNVRSNNQIFTIIKGFALFSMLIGIIGVFNNLIVGIIERRKSIAMFRSIGMSKAQIVKMIFLESLTCGLIGGIIGSIGGYIFVWIIPYIFKAIYIPPISVEYPLSQVILFILATVIITIIASISPAIQSLRFNIITDIKYE</sequence>
<feature type="domain" description="ABC3 transporter permease C-terminal" evidence="8">
    <location>
        <begin position="258"/>
        <end position="379"/>
    </location>
</feature>
<evidence type="ECO:0000313" key="10">
    <source>
        <dbReference type="EMBL" id="MDQ0175257.1"/>
    </source>
</evidence>
<evidence type="ECO:0000256" key="6">
    <source>
        <dbReference type="ARBA" id="ARBA00023136"/>
    </source>
</evidence>
<keyword evidence="5 7" id="KW-1133">Transmembrane helix</keyword>
<dbReference type="InterPro" id="IPR003838">
    <property type="entry name" value="ABC3_permease_C"/>
</dbReference>
<protein>
    <submittedName>
        <fullName evidence="10">ABC transport system permease protein</fullName>
    </submittedName>
</protein>
<keyword evidence="4 7" id="KW-0812">Transmembrane</keyword>
<keyword evidence="11" id="KW-1185">Reference proteome</keyword>
<dbReference type="InterPro" id="IPR025857">
    <property type="entry name" value="MacB_PCD"/>
</dbReference>
<evidence type="ECO:0000256" key="2">
    <source>
        <dbReference type="ARBA" id="ARBA00005236"/>
    </source>
</evidence>
<keyword evidence="6 7" id="KW-0472">Membrane</keyword>
<organism evidence="10 11">
    <name type="scientific">Bacillus chungangensis</name>
    <dbReference type="NCBI Taxonomy" id="587633"/>
    <lineage>
        <taxon>Bacteria</taxon>
        <taxon>Bacillati</taxon>
        <taxon>Bacillota</taxon>
        <taxon>Bacilli</taxon>
        <taxon>Bacillales</taxon>
        <taxon>Bacillaceae</taxon>
        <taxon>Bacillus</taxon>
    </lineage>
</organism>
<dbReference type="RefSeq" id="WP_307227424.1">
    <property type="nucleotide sequence ID" value="NZ_JAUSTT010000005.1"/>
</dbReference>
<evidence type="ECO:0000256" key="5">
    <source>
        <dbReference type="ARBA" id="ARBA00022989"/>
    </source>
</evidence>
<gene>
    <name evidence="10" type="ORF">J2S08_001091</name>
</gene>
<feature type="transmembrane region" description="Helical" evidence="7">
    <location>
        <begin position="307"/>
        <end position="332"/>
    </location>
</feature>
<dbReference type="Pfam" id="PF12704">
    <property type="entry name" value="MacB_PCD"/>
    <property type="match status" value="2"/>
</dbReference>
<feature type="transmembrane region" description="Helical" evidence="7">
    <location>
        <begin position="706"/>
        <end position="728"/>
    </location>
</feature>
<feature type="transmembrane region" description="Helical" evidence="7">
    <location>
        <begin position="421"/>
        <end position="447"/>
    </location>
</feature>
<comment type="caution">
    <text evidence="10">The sequence shown here is derived from an EMBL/GenBank/DDBJ whole genome shotgun (WGS) entry which is preliminary data.</text>
</comment>
<proteinExistence type="inferred from homology"/>
<keyword evidence="3" id="KW-1003">Cell membrane</keyword>
<accession>A0ABT9WPV8</accession>
<name>A0ABT9WPV8_9BACI</name>
<feature type="domain" description="MacB-like periplasmic core" evidence="9">
    <location>
        <begin position="478"/>
        <end position="668"/>
    </location>
</feature>